<comment type="similarity">
    <text evidence="1">Belongs to the short-chain dehydrogenases/reductases (SDR) family.</text>
</comment>
<dbReference type="InterPro" id="IPR036291">
    <property type="entry name" value="NAD(P)-bd_dom_sf"/>
</dbReference>
<dbReference type="InterPro" id="IPR051911">
    <property type="entry name" value="SDR_oxidoreductase"/>
</dbReference>
<dbReference type="Gene3D" id="3.40.50.720">
    <property type="entry name" value="NAD(P)-binding Rossmann-like Domain"/>
    <property type="match status" value="1"/>
</dbReference>
<dbReference type="NCBIfam" id="NF006114">
    <property type="entry name" value="PRK08263.1"/>
    <property type="match status" value="1"/>
</dbReference>
<evidence type="ECO:0000313" key="4">
    <source>
        <dbReference type="Proteomes" id="UP000515369"/>
    </source>
</evidence>
<dbReference type="NCBIfam" id="NF004824">
    <property type="entry name" value="PRK06180.1"/>
    <property type="match status" value="1"/>
</dbReference>
<protein>
    <submittedName>
        <fullName evidence="3">SDR family NAD(P)-dependent oxidoreductase</fullName>
    </submittedName>
</protein>
<dbReference type="RefSeq" id="WP_182463578.1">
    <property type="nucleotide sequence ID" value="NZ_CP059732.1"/>
</dbReference>
<dbReference type="AlphaFoldDB" id="A0A7G5H514"/>
<dbReference type="SMART" id="SM00822">
    <property type="entry name" value="PKS_KR"/>
    <property type="match status" value="1"/>
</dbReference>
<reference evidence="3 4" key="1">
    <citation type="submission" date="2020-07" db="EMBL/GenBank/DDBJ databases">
        <title>Spirosoma foliorum sp. nov., isolated from the leaves on the Nejang mountain Korea, Republic of.</title>
        <authorList>
            <person name="Ho H."/>
            <person name="Lee Y.-J."/>
            <person name="Nurcahyanto D.-A."/>
            <person name="Kim S.-G."/>
        </authorList>
    </citation>
    <scope>NUCLEOTIDE SEQUENCE [LARGE SCALE GENOMIC DNA]</scope>
    <source>
        <strain evidence="3 4">PL0136</strain>
    </source>
</reference>
<dbReference type="EMBL" id="CP059732">
    <property type="protein sequence ID" value="QMW06206.1"/>
    <property type="molecule type" value="Genomic_DNA"/>
</dbReference>
<keyword evidence="4" id="KW-1185">Reference proteome</keyword>
<dbReference type="PANTHER" id="PTHR43976">
    <property type="entry name" value="SHORT CHAIN DEHYDROGENASE"/>
    <property type="match status" value="1"/>
</dbReference>
<accession>A0A7G5H514</accession>
<dbReference type="InterPro" id="IPR002347">
    <property type="entry name" value="SDR_fam"/>
</dbReference>
<dbReference type="PRINTS" id="PR00080">
    <property type="entry name" value="SDRFAMILY"/>
</dbReference>
<proteinExistence type="inferred from homology"/>
<evidence type="ECO:0000256" key="1">
    <source>
        <dbReference type="RuleBase" id="RU000363"/>
    </source>
</evidence>
<dbReference type="Pfam" id="PF00106">
    <property type="entry name" value="adh_short"/>
    <property type="match status" value="1"/>
</dbReference>
<dbReference type="KEGG" id="sfol:H3H32_15605"/>
<organism evidence="3 4">
    <name type="scientific">Spirosoma foliorum</name>
    <dbReference type="NCBI Taxonomy" id="2710596"/>
    <lineage>
        <taxon>Bacteria</taxon>
        <taxon>Pseudomonadati</taxon>
        <taxon>Bacteroidota</taxon>
        <taxon>Cytophagia</taxon>
        <taxon>Cytophagales</taxon>
        <taxon>Cytophagaceae</taxon>
        <taxon>Spirosoma</taxon>
    </lineage>
</organism>
<dbReference type="PANTHER" id="PTHR43976:SF7">
    <property type="entry name" value="SHORT-CHAIN DEHYDROGENASE_REDUCTASE FAMILY PROTEIN"/>
    <property type="match status" value="1"/>
</dbReference>
<dbReference type="SUPFAM" id="SSF51735">
    <property type="entry name" value="NAD(P)-binding Rossmann-fold domains"/>
    <property type="match status" value="1"/>
</dbReference>
<dbReference type="PRINTS" id="PR00081">
    <property type="entry name" value="GDHRDH"/>
</dbReference>
<feature type="domain" description="Ketoreductase" evidence="2">
    <location>
        <begin position="10"/>
        <end position="192"/>
    </location>
</feature>
<dbReference type="InterPro" id="IPR020904">
    <property type="entry name" value="Sc_DH/Rdtase_CS"/>
</dbReference>
<evidence type="ECO:0000313" key="3">
    <source>
        <dbReference type="EMBL" id="QMW06206.1"/>
    </source>
</evidence>
<dbReference type="CDD" id="cd05374">
    <property type="entry name" value="17beta-HSD-like_SDR_c"/>
    <property type="match status" value="1"/>
</dbReference>
<dbReference type="PROSITE" id="PS00061">
    <property type="entry name" value="ADH_SHORT"/>
    <property type="match status" value="1"/>
</dbReference>
<sequence>MSTPLQPSKKVWFVTGASKGLGLSLVKQLLEQGFQVAATSRNKDDLRRAVSVDNESFLPLAVDLKTETSVDQAINATIAQFGHIDVVVNNAGYGLLGSLEELTDREARENFDVNVFGSLNVIRAVMPHLREQQSGHIFNISSIGGFTGNFPGFGIYCATKFAVEGFSESLAAEAKAFGINVTIVSPGYFRTDFLTASSLGVPSRQIDAYEAVRASQQAHQAEINGNQPGDPEKAVAALIQVASAENPPLHLFLGQDAYDMAYTKINSVQSDLETWKAVTVSTGFATENAAV</sequence>
<gene>
    <name evidence="3" type="ORF">H3H32_15605</name>
</gene>
<dbReference type="Proteomes" id="UP000515369">
    <property type="component" value="Chromosome"/>
</dbReference>
<name>A0A7G5H514_9BACT</name>
<evidence type="ECO:0000259" key="2">
    <source>
        <dbReference type="SMART" id="SM00822"/>
    </source>
</evidence>
<dbReference type="InterPro" id="IPR057326">
    <property type="entry name" value="KR_dom"/>
</dbReference>